<dbReference type="SUPFAM" id="SSF88946">
    <property type="entry name" value="Sigma2 domain of RNA polymerase sigma factors"/>
    <property type="match status" value="1"/>
</dbReference>
<dbReference type="GO" id="GO:0003677">
    <property type="term" value="F:DNA binding"/>
    <property type="evidence" value="ECO:0007669"/>
    <property type="project" value="UniProtKB-KW"/>
</dbReference>
<gene>
    <name evidence="8" type="ORF">H0A36_09190</name>
</gene>
<dbReference type="GO" id="GO:0016987">
    <property type="term" value="F:sigma factor activity"/>
    <property type="evidence" value="ECO:0007669"/>
    <property type="project" value="UniProtKB-KW"/>
</dbReference>
<evidence type="ECO:0000256" key="5">
    <source>
        <dbReference type="ARBA" id="ARBA00023163"/>
    </source>
</evidence>
<dbReference type="AlphaFoldDB" id="A0A853I9G2"/>
<dbReference type="Pfam" id="PF08281">
    <property type="entry name" value="Sigma70_r4_2"/>
    <property type="match status" value="1"/>
</dbReference>
<evidence type="ECO:0000256" key="3">
    <source>
        <dbReference type="ARBA" id="ARBA00023082"/>
    </source>
</evidence>
<dbReference type="EMBL" id="JACCKB010000011">
    <property type="protein sequence ID" value="NYZ66187.1"/>
    <property type="molecule type" value="Genomic_DNA"/>
</dbReference>
<evidence type="ECO:0000256" key="4">
    <source>
        <dbReference type="ARBA" id="ARBA00023125"/>
    </source>
</evidence>
<dbReference type="InterPro" id="IPR039425">
    <property type="entry name" value="RNA_pol_sigma-70-like"/>
</dbReference>
<comment type="similarity">
    <text evidence="1">Belongs to the sigma-70 factor family. ECF subfamily.</text>
</comment>
<keyword evidence="5" id="KW-0804">Transcription</keyword>
<dbReference type="Proteomes" id="UP000569732">
    <property type="component" value="Unassembled WGS sequence"/>
</dbReference>
<keyword evidence="3" id="KW-0731">Sigma factor</keyword>
<keyword evidence="4" id="KW-0238">DNA-binding</keyword>
<dbReference type="PANTHER" id="PTHR43133:SF8">
    <property type="entry name" value="RNA POLYMERASE SIGMA FACTOR HI_1459-RELATED"/>
    <property type="match status" value="1"/>
</dbReference>
<dbReference type="RefSeq" id="WP_180568217.1">
    <property type="nucleotide sequence ID" value="NZ_JACCKB010000011.1"/>
</dbReference>
<evidence type="ECO:0000256" key="1">
    <source>
        <dbReference type="ARBA" id="ARBA00010641"/>
    </source>
</evidence>
<sequence length="189" mass="21934">MLLCHKKDYFKLDDNKEKNDNPKINIVNLVREHGKDLRKFICYHLWNKNDVDDIYQSTFLEAIRCAKNFRGESTPKTWLFGIAFNLIRNQCRKPVGELSVNISVEDDCQYKKVNGYGTDDPYNIIERKEILDFIVSNKILLPNKIVQTLVNVIINESSYAQVAEELSIPLGTVQSRVARAREMIRAKLL</sequence>
<evidence type="ECO:0000259" key="6">
    <source>
        <dbReference type="Pfam" id="PF04542"/>
    </source>
</evidence>
<evidence type="ECO:0000313" key="9">
    <source>
        <dbReference type="Proteomes" id="UP000569732"/>
    </source>
</evidence>
<dbReference type="Gene3D" id="1.10.10.10">
    <property type="entry name" value="Winged helix-like DNA-binding domain superfamily/Winged helix DNA-binding domain"/>
    <property type="match status" value="1"/>
</dbReference>
<evidence type="ECO:0000259" key="7">
    <source>
        <dbReference type="Pfam" id="PF08281"/>
    </source>
</evidence>
<dbReference type="InterPro" id="IPR014284">
    <property type="entry name" value="RNA_pol_sigma-70_dom"/>
</dbReference>
<accession>A0A853I9G2</accession>
<dbReference type="Pfam" id="PF04542">
    <property type="entry name" value="Sigma70_r2"/>
    <property type="match status" value="1"/>
</dbReference>
<dbReference type="InterPro" id="IPR007627">
    <property type="entry name" value="RNA_pol_sigma70_r2"/>
</dbReference>
<dbReference type="InterPro" id="IPR013249">
    <property type="entry name" value="RNA_pol_sigma70_r4_t2"/>
</dbReference>
<dbReference type="GO" id="GO:0006352">
    <property type="term" value="P:DNA-templated transcription initiation"/>
    <property type="evidence" value="ECO:0007669"/>
    <property type="project" value="InterPro"/>
</dbReference>
<proteinExistence type="inferred from homology"/>
<dbReference type="PANTHER" id="PTHR43133">
    <property type="entry name" value="RNA POLYMERASE ECF-TYPE SIGMA FACTO"/>
    <property type="match status" value="1"/>
</dbReference>
<protein>
    <submittedName>
        <fullName evidence="8">RNA polymerase sigma factor</fullName>
    </submittedName>
</protein>
<evidence type="ECO:0000256" key="2">
    <source>
        <dbReference type="ARBA" id="ARBA00023015"/>
    </source>
</evidence>
<organism evidence="8 9">
    <name type="scientific">Spartinivicinus marinus</name>
    <dbReference type="NCBI Taxonomy" id="2994442"/>
    <lineage>
        <taxon>Bacteria</taxon>
        <taxon>Pseudomonadati</taxon>
        <taxon>Pseudomonadota</taxon>
        <taxon>Gammaproteobacteria</taxon>
        <taxon>Oceanospirillales</taxon>
        <taxon>Zooshikellaceae</taxon>
        <taxon>Spartinivicinus</taxon>
    </lineage>
</organism>
<comment type="caution">
    <text evidence="8">The sequence shown here is derived from an EMBL/GenBank/DDBJ whole genome shotgun (WGS) entry which is preliminary data.</text>
</comment>
<keyword evidence="2" id="KW-0805">Transcription regulation</keyword>
<dbReference type="InterPro" id="IPR013324">
    <property type="entry name" value="RNA_pol_sigma_r3/r4-like"/>
</dbReference>
<dbReference type="Gene3D" id="1.10.1740.10">
    <property type="match status" value="1"/>
</dbReference>
<feature type="domain" description="RNA polymerase sigma factor 70 region 4 type 2" evidence="7">
    <location>
        <begin position="155"/>
        <end position="183"/>
    </location>
</feature>
<dbReference type="InterPro" id="IPR036388">
    <property type="entry name" value="WH-like_DNA-bd_sf"/>
</dbReference>
<dbReference type="SUPFAM" id="SSF88659">
    <property type="entry name" value="Sigma3 and sigma4 domains of RNA polymerase sigma factors"/>
    <property type="match status" value="1"/>
</dbReference>
<dbReference type="InterPro" id="IPR013325">
    <property type="entry name" value="RNA_pol_sigma_r2"/>
</dbReference>
<dbReference type="NCBIfam" id="TIGR02937">
    <property type="entry name" value="sigma70-ECF"/>
    <property type="match status" value="1"/>
</dbReference>
<evidence type="ECO:0000313" key="8">
    <source>
        <dbReference type="EMBL" id="NYZ66187.1"/>
    </source>
</evidence>
<reference evidence="8 9" key="1">
    <citation type="submission" date="2020-07" db="EMBL/GenBank/DDBJ databases">
        <title>Endozoicomonas sp. nov., isolated from sediment.</title>
        <authorList>
            <person name="Gu T."/>
        </authorList>
    </citation>
    <scope>NUCLEOTIDE SEQUENCE [LARGE SCALE GENOMIC DNA]</scope>
    <source>
        <strain evidence="8 9">SM1973</strain>
    </source>
</reference>
<keyword evidence="9" id="KW-1185">Reference proteome</keyword>
<feature type="domain" description="RNA polymerase sigma-70 region 2" evidence="6">
    <location>
        <begin position="29"/>
        <end position="93"/>
    </location>
</feature>
<name>A0A853I9G2_9GAMM</name>